<dbReference type="CDD" id="cd00483">
    <property type="entry name" value="HPPK"/>
    <property type="match status" value="1"/>
</dbReference>
<dbReference type="InterPro" id="IPR000550">
    <property type="entry name" value="Hppk"/>
</dbReference>
<keyword evidence="8" id="KW-0067">ATP-binding</keyword>
<dbReference type="Proteomes" id="UP000741360">
    <property type="component" value="Unassembled WGS sequence"/>
</dbReference>
<evidence type="ECO:0000256" key="11">
    <source>
        <dbReference type="ARBA" id="ARBA00029766"/>
    </source>
</evidence>
<evidence type="ECO:0000256" key="4">
    <source>
        <dbReference type="ARBA" id="ARBA00016218"/>
    </source>
</evidence>
<keyword evidence="5 14" id="KW-0808">Transferase</keyword>
<organism evidence="14 15">
    <name type="scientific">Tectimicrobiota bacterium</name>
    <dbReference type="NCBI Taxonomy" id="2528274"/>
    <lineage>
        <taxon>Bacteria</taxon>
        <taxon>Pseudomonadati</taxon>
        <taxon>Nitrospinota/Tectimicrobiota group</taxon>
        <taxon>Candidatus Tectimicrobiota</taxon>
    </lineage>
</organism>
<protein>
    <recommendedName>
        <fullName evidence="4">2-amino-4-hydroxy-6-hydroxymethyldihydropteridine pyrophosphokinase</fullName>
        <ecNumber evidence="3">2.7.6.3</ecNumber>
    </recommendedName>
    <alternativeName>
        <fullName evidence="11">6-hydroxymethyl-7,8-dihydropterin pyrophosphokinase</fullName>
    </alternativeName>
    <alternativeName>
        <fullName evidence="12">7,8-dihydro-6-hydroxymethylpterin-pyrophosphokinase</fullName>
    </alternativeName>
</protein>
<evidence type="ECO:0000313" key="14">
    <source>
        <dbReference type="EMBL" id="MBI3015583.1"/>
    </source>
</evidence>
<gene>
    <name evidence="14" type="primary">folK</name>
    <name evidence="14" type="ORF">HYY65_11125</name>
</gene>
<evidence type="ECO:0000256" key="6">
    <source>
        <dbReference type="ARBA" id="ARBA00022741"/>
    </source>
</evidence>
<dbReference type="NCBIfam" id="TIGR01498">
    <property type="entry name" value="folK"/>
    <property type="match status" value="1"/>
</dbReference>
<dbReference type="Pfam" id="PF01288">
    <property type="entry name" value="HPPK"/>
    <property type="match status" value="1"/>
</dbReference>
<dbReference type="PANTHER" id="PTHR43071:SF1">
    <property type="entry name" value="2-AMINO-4-HYDROXY-6-HYDROXYMETHYLDIHYDROPTERIDINE PYROPHOSPHOKINASE"/>
    <property type="match status" value="1"/>
</dbReference>
<keyword evidence="7" id="KW-0418">Kinase</keyword>
<accession>A0A932GQM8</accession>
<keyword evidence="6" id="KW-0547">Nucleotide-binding</keyword>
<dbReference type="EMBL" id="JACPSX010000213">
    <property type="protein sequence ID" value="MBI3015583.1"/>
    <property type="molecule type" value="Genomic_DNA"/>
</dbReference>
<dbReference type="GO" id="GO:0016301">
    <property type="term" value="F:kinase activity"/>
    <property type="evidence" value="ECO:0007669"/>
    <property type="project" value="UniProtKB-KW"/>
</dbReference>
<evidence type="ECO:0000256" key="10">
    <source>
        <dbReference type="ARBA" id="ARBA00029409"/>
    </source>
</evidence>
<feature type="domain" description="7,8-dihydro-6-hydroxymethylpterin-pyrophosphokinase" evidence="13">
    <location>
        <begin position="88"/>
        <end position="99"/>
    </location>
</feature>
<proteinExistence type="inferred from homology"/>
<evidence type="ECO:0000256" key="1">
    <source>
        <dbReference type="ARBA" id="ARBA00005051"/>
    </source>
</evidence>
<comment type="caution">
    <text evidence="14">The sequence shown here is derived from an EMBL/GenBank/DDBJ whole genome shotgun (WGS) entry which is preliminary data.</text>
</comment>
<dbReference type="InterPro" id="IPR035907">
    <property type="entry name" value="Hppk_sf"/>
</dbReference>
<comment type="similarity">
    <text evidence="2">Belongs to the HPPK family.</text>
</comment>
<evidence type="ECO:0000313" key="15">
    <source>
        <dbReference type="Proteomes" id="UP000741360"/>
    </source>
</evidence>
<evidence type="ECO:0000259" key="13">
    <source>
        <dbReference type="PROSITE" id="PS00794"/>
    </source>
</evidence>
<evidence type="ECO:0000256" key="2">
    <source>
        <dbReference type="ARBA" id="ARBA00005810"/>
    </source>
</evidence>
<dbReference type="GO" id="GO:0046656">
    <property type="term" value="P:folic acid biosynthetic process"/>
    <property type="evidence" value="ECO:0007669"/>
    <property type="project" value="UniProtKB-KW"/>
</dbReference>
<evidence type="ECO:0000256" key="12">
    <source>
        <dbReference type="ARBA" id="ARBA00033413"/>
    </source>
</evidence>
<dbReference type="GO" id="GO:0003848">
    <property type="term" value="F:2-amino-4-hydroxy-6-hydroxymethyldihydropteridine diphosphokinase activity"/>
    <property type="evidence" value="ECO:0007669"/>
    <property type="project" value="UniProtKB-EC"/>
</dbReference>
<evidence type="ECO:0000256" key="7">
    <source>
        <dbReference type="ARBA" id="ARBA00022777"/>
    </source>
</evidence>
<dbReference type="Gene3D" id="3.30.70.560">
    <property type="entry name" value="7,8-Dihydro-6-hydroxymethylpterin-pyrophosphokinase HPPK"/>
    <property type="match status" value="1"/>
</dbReference>
<dbReference type="EC" id="2.7.6.3" evidence="3"/>
<dbReference type="SUPFAM" id="SSF55083">
    <property type="entry name" value="6-hydroxymethyl-7,8-dihydropterin pyrophosphokinase, HPPK"/>
    <property type="match status" value="1"/>
</dbReference>
<comment type="pathway">
    <text evidence="1">Cofactor biosynthesis; tetrahydrofolate biosynthesis; 2-amino-4-hydroxy-6-hydroxymethyl-7,8-dihydropteridine diphosphate from 7,8-dihydroneopterin triphosphate: step 4/4.</text>
</comment>
<sequence>MPVATVGIGSNLDEPAANCRQAVCLLQQAKDFHVLQVSSLYRTEPVGGPLQPWFVNGVVRIQTALGPTEVLKALKSIEAHMGRAPAVRWGPRLVDLDLLLYGDCVYEGGGLQVPHPRLTERRFVLIPLLEVDPDGKHPETGVPFAAYLAALGTAQQVEKLREDAACGI</sequence>
<keyword evidence="9" id="KW-0289">Folate biosynthesis</keyword>
<evidence type="ECO:0000256" key="8">
    <source>
        <dbReference type="ARBA" id="ARBA00022840"/>
    </source>
</evidence>
<dbReference type="GO" id="GO:0005524">
    <property type="term" value="F:ATP binding"/>
    <property type="evidence" value="ECO:0007669"/>
    <property type="project" value="UniProtKB-KW"/>
</dbReference>
<evidence type="ECO:0000256" key="9">
    <source>
        <dbReference type="ARBA" id="ARBA00022909"/>
    </source>
</evidence>
<dbReference type="PROSITE" id="PS00794">
    <property type="entry name" value="HPPK"/>
    <property type="match status" value="1"/>
</dbReference>
<reference evidence="14" key="1">
    <citation type="submission" date="2020-07" db="EMBL/GenBank/DDBJ databases">
        <title>Huge and variable diversity of episymbiotic CPR bacteria and DPANN archaea in groundwater ecosystems.</title>
        <authorList>
            <person name="He C.Y."/>
            <person name="Keren R."/>
            <person name="Whittaker M."/>
            <person name="Farag I.F."/>
            <person name="Doudna J."/>
            <person name="Cate J.H.D."/>
            <person name="Banfield J.F."/>
        </authorList>
    </citation>
    <scope>NUCLEOTIDE SEQUENCE</scope>
    <source>
        <strain evidence="14">NC_groundwater_717_Ag_S-0.2um_59_8</strain>
    </source>
</reference>
<evidence type="ECO:0000256" key="5">
    <source>
        <dbReference type="ARBA" id="ARBA00022679"/>
    </source>
</evidence>
<comment type="function">
    <text evidence="10">Catalyzes the transfer of pyrophosphate from adenosine triphosphate (ATP) to 6-hydroxymethyl-7,8-dihydropterin, an enzymatic step in folate biosynthesis pathway.</text>
</comment>
<dbReference type="AlphaFoldDB" id="A0A932GQM8"/>
<name>A0A932GQM8_UNCTE</name>
<dbReference type="PANTHER" id="PTHR43071">
    <property type="entry name" value="2-AMINO-4-HYDROXY-6-HYDROXYMETHYLDIHYDROPTERIDINE PYROPHOSPHOKINASE"/>
    <property type="match status" value="1"/>
</dbReference>
<evidence type="ECO:0000256" key="3">
    <source>
        <dbReference type="ARBA" id="ARBA00013253"/>
    </source>
</evidence>